<dbReference type="GO" id="GO:0005829">
    <property type="term" value="C:cytosol"/>
    <property type="evidence" value="ECO:0007669"/>
    <property type="project" value="TreeGrafter"/>
</dbReference>
<evidence type="ECO:0000259" key="12">
    <source>
        <dbReference type="Pfam" id="PF02782"/>
    </source>
</evidence>
<feature type="domain" description="Carbohydrate kinase FGGY C-terminal" evidence="12">
    <location>
        <begin position="259"/>
        <end position="447"/>
    </location>
</feature>
<organism evidence="13">
    <name type="scientific">freshwater metagenome</name>
    <dbReference type="NCBI Taxonomy" id="449393"/>
    <lineage>
        <taxon>unclassified sequences</taxon>
        <taxon>metagenomes</taxon>
        <taxon>ecological metagenomes</taxon>
    </lineage>
</organism>
<evidence type="ECO:0000256" key="7">
    <source>
        <dbReference type="ARBA" id="ARBA00022798"/>
    </source>
</evidence>
<dbReference type="GO" id="GO:0019563">
    <property type="term" value="P:glycerol catabolic process"/>
    <property type="evidence" value="ECO:0007669"/>
    <property type="project" value="TreeGrafter"/>
</dbReference>
<dbReference type="InterPro" id="IPR018483">
    <property type="entry name" value="Carb_kinase_FGGY_CS"/>
</dbReference>
<dbReference type="Pfam" id="PF02782">
    <property type="entry name" value="FGGY_C"/>
    <property type="match status" value="1"/>
</dbReference>
<name>A0A6J6CQJ1_9ZZZZ</name>
<evidence type="ECO:0000259" key="11">
    <source>
        <dbReference type="Pfam" id="PF00370"/>
    </source>
</evidence>
<evidence type="ECO:0000256" key="10">
    <source>
        <dbReference type="ARBA" id="ARBA00052101"/>
    </source>
</evidence>
<dbReference type="PROSITE" id="PS00445">
    <property type="entry name" value="FGGY_KINASES_2"/>
    <property type="match status" value="1"/>
</dbReference>
<dbReference type="GO" id="GO:0004370">
    <property type="term" value="F:glycerol kinase activity"/>
    <property type="evidence" value="ECO:0007669"/>
    <property type="project" value="UniProtKB-EC"/>
</dbReference>
<dbReference type="InterPro" id="IPR018485">
    <property type="entry name" value="FGGY_C"/>
</dbReference>
<comment type="catalytic activity">
    <reaction evidence="10">
        <text>glycerol + ATP = sn-glycerol 3-phosphate + ADP + H(+)</text>
        <dbReference type="Rhea" id="RHEA:21644"/>
        <dbReference type="ChEBI" id="CHEBI:15378"/>
        <dbReference type="ChEBI" id="CHEBI:17754"/>
        <dbReference type="ChEBI" id="CHEBI:30616"/>
        <dbReference type="ChEBI" id="CHEBI:57597"/>
        <dbReference type="ChEBI" id="CHEBI:456216"/>
        <dbReference type="EC" id="2.7.1.30"/>
    </reaction>
</comment>
<reference evidence="13" key="1">
    <citation type="submission" date="2020-05" db="EMBL/GenBank/DDBJ databases">
        <authorList>
            <person name="Chiriac C."/>
            <person name="Salcher M."/>
            <person name="Ghai R."/>
            <person name="Kavagutti S V."/>
        </authorList>
    </citation>
    <scope>NUCLEOTIDE SEQUENCE</scope>
</reference>
<comment type="pathway">
    <text evidence="1">Polyol metabolism; glycerol degradation via glycerol kinase pathway; sn-glycerol 3-phosphate from glycerol: step 1/1.</text>
</comment>
<dbReference type="EMBL" id="CAEZTA010000038">
    <property type="protein sequence ID" value="CAB4553681.1"/>
    <property type="molecule type" value="Genomic_DNA"/>
</dbReference>
<dbReference type="CDD" id="cd07769">
    <property type="entry name" value="ASKHA_NBD_FGGY_GK"/>
    <property type="match status" value="1"/>
</dbReference>
<evidence type="ECO:0000256" key="5">
    <source>
        <dbReference type="ARBA" id="ARBA00022741"/>
    </source>
</evidence>
<accession>A0A6J6CQJ1</accession>
<keyword evidence="5" id="KW-0547">Nucleotide-binding</keyword>
<feature type="domain" description="Carbohydrate kinase FGGY N-terminal" evidence="11">
    <location>
        <begin position="3"/>
        <end position="248"/>
    </location>
</feature>
<dbReference type="GO" id="GO:0005524">
    <property type="term" value="F:ATP binding"/>
    <property type="evidence" value="ECO:0007669"/>
    <property type="project" value="UniProtKB-KW"/>
</dbReference>
<evidence type="ECO:0000256" key="8">
    <source>
        <dbReference type="ARBA" id="ARBA00022840"/>
    </source>
</evidence>
<dbReference type="PANTHER" id="PTHR10196:SF69">
    <property type="entry name" value="GLYCEROL KINASE"/>
    <property type="match status" value="1"/>
</dbReference>
<keyword evidence="7" id="KW-0319">Glycerol metabolism</keyword>
<evidence type="ECO:0000256" key="6">
    <source>
        <dbReference type="ARBA" id="ARBA00022777"/>
    </source>
</evidence>
<dbReference type="AlphaFoldDB" id="A0A6J6CQJ1"/>
<dbReference type="GO" id="GO:0006072">
    <property type="term" value="P:glycerol-3-phosphate metabolic process"/>
    <property type="evidence" value="ECO:0007669"/>
    <property type="project" value="InterPro"/>
</dbReference>
<dbReference type="InterPro" id="IPR005999">
    <property type="entry name" value="Glycerol_kin"/>
</dbReference>
<dbReference type="InterPro" id="IPR043129">
    <property type="entry name" value="ATPase_NBD"/>
</dbReference>
<dbReference type="PANTHER" id="PTHR10196">
    <property type="entry name" value="SUGAR KINASE"/>
    <property type="match status" value="1"/>
</dbReference>
<dbReference type="HAMAP" id="MF_00186">
    <property type="entry name" value="Glycerol_kin"/>
    <property type="match status" value="1"/>
</dbReference>
<dbReference type="InterPro" id="IPR018484">
    <property type="entry name" value="FGGY_N"/>
</dbReference>
<dbReference type="Pfam" id="PF00370">
    <property type="entry name" value="FGGY_N"/>
    <property type="match status" value="1"/>
</dbReference>
<dbReference type="InterPro" id="IPR000577">
    <property type="entry name" value="Carb_kinase_FGGY"/>
</dbReference>
<dbReference type="FunFam" id="3.30.420.40:FF:000007">
    <property type="entry name" value="Glycerol kinase"/>
    <property type="match status" value="1"/>
</dbReference>
<dbReference type="NCBIfam" id="NF000756">
    <property type="entry name" value="PRK00047.1"/>
    <property type="match status" value="1"/>
</dbReference>
<protein>
    <recommendedName>
        <fullName evidence="3">glycerol kinase</fullName>
        <ecNumber evidence="3">2.7.1.30</ecNumber>
    </recommendedName>
    <alternativeName>
        <fullName evidence="9">ATP:glycerol 3-phosphotransferase</fullName>
    </alternativeName>
</protein>
<evidence type="ECO:0000256" key="9">
    <source>
        <dbReference type="ARBA" id="ARBA00043149"/>
    </source>
</evidence>
<dbReference type="Gene3D" id="3.30.420.40">
    <property type="match status" value="2"/>
</dbReference>
<evidence type="ECO:0000256" key="2">
    <source>
        <dbReference type="ARBA" id="ARBA00009156"/>
    </source>
</evidence>
<evidence type="ECO:0000256" key="4">
    <source>
        <dbReference type="ARBA" id="ARBA00022679"/>
    </source>
</evidence>
<keyword evidence="4" id="KW-0808">Transferase</keyword>
<sequence>MAYIASLDQGTSSTRCMIFDKSGAVIAIAQKEHQQFTPKAGWVEHDAAEIWQNTQTVIGQAIATADISPAQISAIGVTNQRETIVAWDVKTGKALHHAIVWQDTRTADFLEELSQAKKELLKQRTGLAIAPYFSASKIHWLLNNVAAVRDAHQNGNLRVGTIDSWLAFNLLDGLHITDVTNASRTMLMNLETLAWDAELLEIFDIPVEILPEIKSSSEVYGVTNAAGPFAAEIPIAGILGDQHAAMVGQACFEKGSSKTTYGTGNFALLNTGNEIVRSKHGLLTTVCFKFGDQPAQYALEGSVAVTGSAIQWLRDQLGIISAASDIESLAAEVPDTAGVYFVPAFSGLFAPYWRSDARGVIVGLTRASTKAHLARAALEAICYQTMEIMDAMVGDSGIAMTEMKVDGGITANQLCMQMQADVMGIEIVKPLITETTALGAAYAAGLAIGFWKSTDEVKAQWRQDQRWKPQSDAKTREIGATQWKRAVARTFNWLE</sequence>
<dbReference type="EC" id="2.7.1.30" evidence="3"/>
<proteinExistence type="inferred from homology"/>
<evidence type="ECO:0000313" key="13">
    <source>
        <dbReference type="EMBL" id="CAB4553681.1"/>
    </source>
</evidence>
<dbReference type="FunFam" id="3.30.420.40:FF:000008">
    <property type="entry name" value="Glycerol kinase"/>
    <property type="match status" value="1"/>
</dbReference>
<dbReference type="SUPFAM" id="SSF53067">
    <property type="entry name" value="Actin-like ATPase domain"/>
    <property type="match status" value="2"/>
</dbReference>
<dbReference type="PROSITE" id="PS00933">
    <property type="entry name" value="FGGY_KINASES_1"/>
    <property type="match status" value="1"/>
</dbReference>
<evidence type="ECO:0000256" key="3">
    <source>
        <dbReference type="ARBA" id="ARBA00012099"/>
    </source>
</evidence>
<comment type="similarity">
    <text evidence="2">Belongs to the FGGY kinase family.</text>
</comment>
<gene>
    <name evidence="13" type="ORF">UFOPK1541_00423</name>
</gene>
<dbReference type="PIRSF" id="PIRSF000538">
    <property type="entry name" value="GlpK"/>
    <property type="match status" value="1"/>
</dbReference>
<dbReference type="NCBIfam" id="TIGR01311">
    <property type="entry name" value="glycerol_kin"/>
    <property type="match status" value="1"/>
</dbReference>
<evidence type="ECO:0000256" key="1">
    <source>
        <dbReference type="ARBA" id="ARBA00005190"/>
    </source>
</evidence>
<keyword evidence="8" id="KW-0067">ATP-binding</keyword>
<keyword evidence="6" id="KW-0418">Kinase</keyword>